<keyword evidence="3" id="KW-1185">Reference proteome</keyword>
<reference evidence="2 3" key="1">
    <citation type="submission" date="2023-01" db="EMBL/GenBank/DDBJ databases">
        <authorList>
            <person name="Kreplak J."/>
        </authorList>
    </citation>
    <scope>NUCLEOTIDE SEQUENCE [LARGE SCALE GENOMIC DNA]</scope>
</reference>
<evidence type="ECO:0000256" key="1">
    <source>
        <dbReference type="SAM" id="MobiDB-lite"/>
    </source>
</evidence>
<dbReference type="Proteomes" id="UP001157006">
    <property type="component" value="Chromosome 1L"/>
</dbReference>
<organism evidence="2 3">
    <name type="scientific">Vicia faba</name>
    <name type="common">Broad bean</name>
    <name type="synonym">Faba vulgaris</name>
    <dbReference type="NCBI Taxonomy" id="3906"/>
    <lineage>
        <taxon>Eukaryota</taxon>
        <taxon>Viridiplantae</taxon>
        <taxon>Streptophyta</taxon>
        <taxon>Embryophyta</taxon>
        <taxon>Tracheophyta</taxon>
        <taxon>Spermatophyta</taxon>
        <taxon>Magnoliopsida</taxon>
        <taxon>eudicotyledons</taxon>
        <taxon>Gunneridae</taxon>
        <taxon>Pentapetalae</taxon>
        <taxon>rosids</taxon>
        <taxon>fabids</taxon>
        <taxon>Fabales</taxon>
        <taxon>Fabaceae</taxon>
        <taxon>Papilionoideae</taxon>
        <taxon>50 kb inversion clade</taxon>
        <taxon>NPAAA clade</taxon>
        <taxon>Hologalegina</taxon>
        <taxon>IRL clade</taxon>
        <taxon>Fabeae</taxon>
        <taxon>Vicia</taxon>
    </lineage>
</organism>
<accession>A0AAV0YUN9</accession>
<gene>
    <name evidence="2" type="ORF">VFH_I338480</name>
</gene>
<sequence length="136" mass="15366">MRQTIRPVISSSTKNKPQTHTTKSAIEFVYMSTYICIYKGLIYKNSSTMNDIKNRVAKKVSYKYLTNSKTKPAIDENCPNGRTTACLTLSTQNRTESKNGSILLKNQKTTENQSPFNDSNNNKKTLTVTTTYSVYS</sequence>
<feature type="region of interest" description="Disordered" evidence="1">
    <location>
        <begin position="1"/>
        <end position="20"/>
    </location>
</feature>
<name>A0AAV0YUN9_VICFA</name>
<protein>
    <submittedName>
        <fullName evidence="2">Uncharacterized protein</fullName>
    </submittedName>
</protein>
<evidence type="ECO:0000313" key="2">
    <source>
        <dbReference type="EMBL" id="CAI8588237.1"/>
    </source>
</evidence>
<evidence type="ECO:0000313" key="3">
    <source>
        <dbReference type="Proteomes" id="UP001157006"/>
    </source>
</evidence>
<dbReference type="AlphaFoldDB" id="A0AAV0YUN9"/>
<dbReference type="EMBL" id="OX451736">
    <property type="protein sequence ID" value="CAI8588237.1"/>
    <property type="molecule type" value="Genomic_DNA"/>
</dbReference>
<proteinExistence type="predicted"/>